<evidence type="ECO:0000313" key="1">
    <source>
        <dbReference type="EMBL" id="MBE1878247.1"/>
    </source>
</evidence>
<reference evidence="1 2" key="1">
    <citation type="submission" date="2020-10" db="EMBL/GenBank/DDBJ databases">
        <title>Myceligenerans pegani sp. nov., an endophytic actinomycete isolated from Peganum harmala L. in Xinjiang, China.</title>
        <authorList>
            <person name="Xin L."/>
        </authorList>
    </citation>
    <scope>NUCLEOTIDE SEQUENCE [LARGE SCALE GENOMIC DNA]</scope>
    <source>
        <strain evidence="1 2">TRM65318</strain>
    </source>
</reference>
<dbReference type="Proteomes" id="UP000625527">
    <property type="component" value="Unassembled WGS sequence"/>
</dbReference>
<keyword evidence="2" id="KW-1185">Reference proteome</keyword>
<evidence type="ECO:0000313" key="2">
    <source>
        <dbReference type="Proteomes" id="UP000625527"/>
    </source>
</evidence>
<comment type="caution">
    <text evidence="1">The sequence shown here is derived from an EMBL/GenBank/DDBJ whole genome shotgun (WGS) entry which is preliminary data.</text>
</comment>
<accession>A0ABR9N3M0</accession>
<dbReference type="RefSeq" id="WP_192864787.1">
    <property type="nucleotide sequence ID" value="NZ_JADAQT010000108.1"/>
</dbReference>
<dbReference type="EMBL" id="JADAQT010000108">
    <property type="protein sequence ID" value="MBE1878247.1"/>
    <property type="molecule type" value="Genomic_DNA"/>
</dbReference>
<protein>
    <submittedName>
        <fullName evidence="1">Uncharacterized protein</fullName>
    </submittedName>
</protein>
<proteinExistence type="predicted"/>
<organism evidence="1 2">
    <name type="scientific">Myceligenerans pegani</name>
    <dbReference type="NCBI Taxonomy" id="2776917"/>
    <lineage>
        <taxon>Bacteria</taxon>
        <taxon>Bacillati</taxon>
        <taxon>Actinomycetota</taxon>
        <taxon>Actinomycetes</taxon>
        <taxon>Micrococcales</taxon>
        <taxon>Promicromonosporaceae</taxon>
        <taxon>Myceligenerans</taxon>
    </lineage>
</organism>
<sequence length="56" mass="6265">MARFMPAPAVEATLGVLGDPTPREQWISPDVETVLGRRPRTFADWAERHREAFTGA</sequence>
<gene>
    <name evidence="1" type="ORF">IHE71_21365</name>
</gene>
<name>A0ABR9N3M0_9MICO</name>